<feature type="domain" description="DUF6699" evidence="3">
    <location>
        <begin position="1493"/>
        <end position="1548"/>
    </location>
</feature>
<feature type="region of interest" description="Disordered" evidence="1">
    <location>
        <begin position="1573"/>
        <end position="1593"/>
    </location>
</feature>
<evidence type="ECO:0000313" key="5">
    <source>
        <dbReference type="Proteomes" id="UP000287144"/>
    </source>
</evidence>
<dbReference type="EMBL" id="NKCK01000032">
    <property type="protein sequence ID" value="RSM08776.1"/>
    <property type="molecule type" value="Genomic_DNA"/>
</dbReference>
<name>A0A428U3H6_9HYPO</name>
<dbReference type="Pfam" id="PF20415">
    <property type="entry name" value="DUF6699"/>
    <property type="match status" value="1"/>
</dbReference>
<dbReference type="PANTHER" id="PTHR32387">
    <property type="entry name" value="WU:FJ29H11"/>
    <property type="match status" value="1"/>
</dbReference>
<dbReference type="InterPro" id="IPR052957">
    <property type="entry name" value="Auxin_embryo_med"/>
</dbReference>
<comment type="caution">
    <text evidence="4">The sequence shown here is derived from an EMBL/GenBank/DDBJ whole genome shotgun (WGS) entry which is preliminary data.</text>
</comment>
<dbReference type="InterPro" id="IPR036890">
    <property type="entry name" value="HATPase_C_sf"/>
</dbReference>
<evidence type="ECO:0000313" key="4">
    <source>
        <dbReference type="EMBL" id="RSM08776.1"/>
    </source>
</evidence>
<keyword evidence="5" id="KW-1185">Reference proteome</keyword>
<reference evidence="4 5" key="1">
    <citation type="submission" date="2017-06" db="EMBL/GenBank/DDBJ databases">
        <title>Comparative genomic analysis of Ambrosia Fusariam Clade fungi.</title>
        <authorList>
            <person name="Stajich J.E."/>
            <person name="Carrillo J."/>
            <person name="Kijimoto T."/>
            <person name="Eskalen A."/>
            <person name="O'Donnell K."/>
            <person name="Kasson M."/>
        </authorList>
    </citation>
    <scope>NUCLEOTIDE SEQUENCE [LARGE SCALE GENOMIC DNA]</scope>
    <source>
        <strain evidence="4 5">NRRL62579</strain>
    </source>
</reference>
<dbReference type="Proteomes" id="UP000287144">
    <property type="component" value="Unassembled WGS sequence"/>
</dbReference>
<organism evidence="4 5">
    <name type="scientific">Fusarium oligoseptatum</name>
    <dbReference type="NCBI Taxonomy" id="2604345"/>
    <lineage>
        <taxon>Eukaryota</taxon>
        <taxon>Fungi</taxon>
        <taxon>Dikarya</taxon>
        <taxon>Ascomycota</taxon>
        <taxon>Pezizomycotina</taxon>
        <taxon>Sordariomycetes</taxon>
        <taxon>Hypocreomycetidae</taxon>
        <taxon>Hypocreales</taxon>
        <taxon>Nectriaceae</taxon>
        <taxon>Fusarium</taxon>
        <taxon>Fusarium solani species complex</taxon>
    </lineage>
</organism>
<dbReference type="STRING" id="1325735.A0A428U3H6"/>
<dbReference type="SUPFAM" id="SSF55874">
    <property type="entry name" value="ATPase domain of HSP90 chaperone/DNA topoisomerase II/histidine kinase"/>
    <property type="match status" value="1"/>
</dbReference>
<evidence type="ECO:0000259" key="2">
    <source>
        <dbReference type="Pfam" id="PF13020"/>
    </source>
</evidence>
<dbReference type="Pfam" id="PF13020">
    <property type="entry name" value="NOV_C"/>
    <property type="match status" value="1"/>
</dbReference>
<dbReference type="Gene3D" id="3.30.565.10">
    <property type="entry name" value="Histidine kinase-like ATPase, C-terminal domain"/>
    <property type="match status" value="1"/>
</dbReference>
<gene>
    <name evidence="4" type="ORF">CEP52_004464</name>
</gene>
<sequence length="1593" mass="181482">MSNTATSKESADAQIERVRIQYGAGRHPGEEPSRLEEGFVASLELISNNLYQNPSHFLLELMQNADDTRFLPRVIPSLGLTLFSESGNGYLRTDCNEAGFTFADLNAITHLGKSTKKGVTNGQRGYIGEKGIGFKSVFKAADVVHISSGYYEFKLDRNKHLGMVLPIHSPFPSGQRLPDHTQFLLQLKSEKHYTEIENDLRRIEPQLLIFLKNLKALNIQIGNIRKSYHIQAGTSATLGETATIHSNHQDDDLPSEMKYTIARYRTSDIPKDERREGITTSEIVLAFPIERARPKISPQKAFAFLPIDDFGFKFLIHADFLLVASREGLDYGCQWNKALMEAVRKAFLRAVKRFAAVPASHSEGGLRYSWPKYIKHHRHAHDFWNKLHELILTDLRGEKILESRDHAAGPCRPPELRFMPRKFRFEGDALFDCPSLRRKHLSFNYDGVYEELSLLGVQRIGIYELCEEFSTWVVEVGPSGLDAKPAGWHQHVARLFCGNEDVKDQLMNLPIIPLRDGSWVNARTERLYMASETEDEYVPSGISISIIDEAVCRDSVIRDFYRFLGILAYTPSQVCSLIMELHSGNGSELSDRQPEDLISDAAYFFKHRHLRPGQGAPEIFFYVNKVDSSTRRKTQIYIDDRTAKPRLINKYKDVPMNPFNMLDERYIKTICAEDSALKDEFYRWLLKSENIAAVPVLVRNNYLSAEWVFLRDSKMTDLLLVIEQLCKNNTVHPRVASAIPELQVDCRDGTRRLLGEVAIPTLDLVRACPHLDFANLPTPEKWTFLDQFGIPTAPNTNTRLRELQALSSLPIESVDRDLVHETYRGLSLSLDRESPDILEVFESKALVFVARPHPEWVKHGSCVWSAPASLKQVTKLSNRYGDCRKLFCNILGVGPASIENVADELCLLQEETSDGMAERCEELLTMLSERLTSGSEFPVTHYLRILHAKVFFCYWYIPDRLTLEAAFRGKVDMLKFSVRVVNLLDSFFSRMNSWNKYLSVAIEETVEPRGSPIHDMSTERDLKNSSGILFYRQDTKPLQVWSVPSVVITRRLGSITVEEDNEFVTFQETVDYTKVYFRAVTPSSKHAEVNYKLAEFFSRQHDVKPQDINLFNLLLTAPLDELNTIMTKHNRYPPDAGSINSLSVSDETDPEIMVLDEPSGQFIALERRAPVSEQNLSTFSDQVQAQYSLRDLIPSFQTRFQSVARSARNYRISKRPITRGFVEGRTRNERLLHSFQGSQARANIPTAAGFPGFSEGAAEDSVPELTSTSTAYQVRTREIGFLGEAFVYALFERNVSDWSFENWTSRLRVENGHPPFTERERDFADFTYLDTHGYVKEFLLQAGLDLNPAYGSRTTYHLEVKTTTGGDGEIFNVSQNQVNMMQRFDDDPNNAYIVLRVYNIEGENPDLKAYPRPWNLYLNAELLTMSSKIDEAVERLTDDHGHEGHGHRENVRSVAGVYDINDLENEGTDLEVAVETQATGWKINKSSTTVDDPSILKLHLTKPPVRRIDLHFPLGAEVTARNLRGVTIKDALDAIHRAYKKRSDDELDKPYLAGFEWDKEESWTRLVVHLQQQPSTSGFGGGHKKVRRNREEE</sequence>
<accession>A0A428U3H6</accession>
<evidence type="ECO:0000259" key="3">
    <source>
        <dbReference type="Pfam" id="PF20415"/>
    </source>
</evidence>
<dbReference type="InterPro" id="IPR046522">
    <property type="entry name" value="DUF6699"/>
</dbReference>
<feature type="domain" description="Protein NO VEIN C-terminal" evidence="2">
    <location>
        <begin position="1353"/>
        <end position="1407"/>
    </location>
</feature>
<dbReference type="PANTHER" id="PTHR32387:SF0">
    <property type="entry name" value="PROTEIN NO VEIN"/>
    <property type="match status" value="1"/>
</dbReference>
<proteinExistence type="predicted"/>
<feature type="compositionally biased region" description="Basic residues" evidence="1">
    <location>
        <begin position="1582"/>
        <end position="1593"/>
    </location>
</feature>
<protein>
    <submittedName>
        <fullName evidence="4">Uncharacterized protein</fullName>
    </submittedName>
</protein>
<evidence type="ECO:0000256" key="1">
    <source>
        <dbReference type="SAM" id="MobiDB-lite"/>
    </source>
</evidence>
<dbReference type="InterPro" id="IPR024975">
    <property type="entry name" value="NOV_C"/>
</dbReference>